<protein>
    <recommendedName>
        <fullName evidence="5">Flavin reductase like domain-containing protein</fullName>
    </recommendedName>
</protein>
<reference evidence="6" key="1">
    <citation type="submission" date="2018-05" db="EMBL/GenBank/DDBJ databases">
        <authorList>
            <person name="Lanie J.A."/>
            <person name="Ng W.-L."/>
            <person name="Kazmierczak K.M."/>
            <person name="Andrzejewski T.M."/>
            <person name="Davidsen T.M."/>
            <person name="Wayne K.J."/>
            <person name="Tettelin H."/>
            <person name="Glass J.I."/>
            <person name="Rusch D."/>
            <person name="Podicherti R."/>
            <person name="Tsui H.-C.T."/>
            <person name="Winkler M.E."/>
        </authorList>
    </citation>
    <scope>NUCLEOTIDE SEQUENCE</scope>
</reference>
<accession>A0A382FLY9</accession>
<dbReference type="InterPro" id="IPR012349">
    <property type="entry name" value="Split_barrel_FMN-bd"/>
</dbReference>
<evidence type="ECO:0000256" key="3">
    <source>
        <dbReference type="ARBA" id="ARBA00022643"/>
    </source>
</evidence>
<dbReference type="PANTHER" id="PTHR33798:SF5">
    <property type="entry name" value="FLAVIN REDUCTASE LIKE DOMAIN-CONTAINING PROTEIN"/>
    <property type="match status" value="1"/>
</dbReference>
<dbReference type="PANTHER" id="PTHR33798">
    <property type="entry name" value="FLAVOPROTEIN OXYGENASE"/>
    <property type="match status" value="1"/>
</dbReference>
<dbReference type="SUPFAM" id="SSF50475">
    <property type="entry name" value="FMN-binding split barrel"/>
    <property type="match status" value="1"/>
</dbReference>
<comment type="similarity">
    <text evidence="4">Belongs to the flavoredoxin family.</text>
</comment>
<feature type="non-terminal residue" evidence="6">
    <location>
        <position position="148"/>
    </location>
</feature>
<evidence type="ECO:0000259" key="5">
    <source>
        <dbReference type="Pfam" id="PF01613"/>
    </source>
</evidence>
<organism evidence="6">
    <name type="scientific">marine metagenome</name>
    <dbReference type="NCBI Taxonomy" id="408172"/>
    <lineage>
        <taxon>unclassified sequences</taxon>
        <taxon>metagenomes</taxon>
        <taxon>ecological metagenomes</taxon>
    </lineage>
</organism>
<dbReference type="GO" id="GO:0010181">
    <property type="term" value="F:FMN binding"/>
    <property type="evidence" value="ECO:0007669"/>
    <property type="project" value="InterPro"/>
</dbReference>
<gene>
    <name evidence="6" type="ORF">METZ01_LOCUS216990</name>
</gene>
<dbReference type="EMBL" id="UINC01050772">
    <property type="protein sequence ID" value="SVB64136.1"/>
    <property type="molecule type" value="Genomic_DNA"/>
</dbReference>
<comment type="cofactor">
    <cofactor evidence="1">
        <name>FMN</name>
        <dbReference type="ChEBI" id="CHEBI:58210"/>
    </cofactor>
</comment>
<name>A0A382FLY9_9ZZZZ</name>
<sequence>MKNKFPAKKSVPIKVFWYSDRIVWPKTVTIITTVNEKGVPNAAPLSGIMHYDNLDKQPRVMLHMRKFAHTMQNICNTGEFVVNFPPYEYTDDVLEACRFYPKGVNELDYMRMTPIPSQKVKPPTLAESRQVLECTLDQFHDLDESQRH</sequence>
<evidence type="ECO:0000256" key="1">
    <source>
        <dbReference type="ARBA" id="ARBA00001917"/>
    </source>
</evidence>
<dbReference type="AlphaFoldDB" id="A0A382FLY9"/>
<keyword evidence="3" id="KW-0288">FMN</keyword>
<evidence type="ECO:0000256" key="2">
    <source>
        <dbReference type="ARBA" id="ARBA00022630"/>
    </source>
</evidence>
<evidence type="ECO:0000256" key="4">
    <source>
        <dbReference type="ARBA" id="ARBA00038054"/>
    </source>
</evidence>
<feature type="domain" description="Flavin reductase like" evidence="5">
    <location>
        <begin position="25"/>
        <end position="142"/>
    </location>
</feature>
<dbReference type="Gene3D" id="2.30.110.10">
    <property type="entry name" value="Electron Transport, Fmn-binding Protein, Chain A"/>
    <property type="match status" value="1"/>
</dbReference>
<evidence type="ECO:0000313" key="6">
    <source>
        <dbReference type="EMBL" id="SVB64136.1"/>
    </source>
</evidence>
<dbReference type="Pfam" id="PF01613">
    <property type="entry name" value="Flavin_Reduct"/>
    <property type="match status" value="1"/>
</dbReference>
<proteinExistence type="inferred from homology"/>
<keyword evidence="2" id="KW-0285">Flavoprotein</keyword>
<dbReference type="InterPro" id="IPR002563">
    <property type="entry name" value="Flavin_Rdtase-like_dom"/>
</dbReference>